<dbReference type="RefSeq" id="WP_137344269.1">
    <property type="nucleotide sequence ID" value="NZ_SZVO01000026.1"/>
</dbReference>
<dbReference type="AlphaFoldDB" id="A0A4U6CQS0"/>
<accession>A0A4U6CQS0</accession>
<organism evidence="1 2">
    <name type="scientific">Dyadobacter frigoris</name>
    <dbReference type="NCBI Taxonomy" id="2576211"/>
    <lineage>
        <taxon>Bacteria</taxon>
        <taxon>Pseudomonadati</taxon>
        <taxon>Bacteroidota</taxon>
        <taxon>Cytophagia</taxon>
        <taxon>Cytophagales</taxon>
        <taxon>Spirosomataceae</taxon>
        <taxon>Dyadobacter</taxon>
    </lineage>
</organism>
<name>A0A4U6CQS0_9BACT</name>
<keyword evidence="2" id="KW-1185">Reference proteome</keyword>
<dbReference type="Proteomes" id="UP000304900">
    <property type="component" value="Unassembled WGS sequence"/>
</dbReference>
<comment type="caution">
    <text evidence="1">The sequence shown here is derived from an EMBL/GenBank/DDBJ whole genome shotgun (WGS) entry which is preliminary data.</text>
</comment>
<reference evidence="1 2" key="1">
    <citation type="submission" date="2019-05" db="EMBL/GenBank/DDBJ databases">
        <title>Dyadobacter AR-3-8 sp. nov., isolated from arctic soil.</title>
        <authorList>
            <person name="Chaudhary D.K."/>
        </authorList>
    </citation>
    <scope>NUCLEOTIDE SEQUENCE [LARGE SCALE GENOMIC DNA]</scope>
    <source>
        <strain evidence="1 2">AR-3-8</strain>
    </source>
</reference>
<dbReference type="EMBL" id="SZVO01000026">
    <property type="protein sequence ID" value="TKT85995.1"/>
    <property type="molecule type" value="Genomic_DNA"/>
</dbReference>
<evidence type="ECO:0000313" key="2">
    <source>
        <dbReference type="Proteomes" id="UP000304900"/>
    </source>
</evidence>
<gene>
    <name evidence="1" type="ORF">FDK13_32880</name>
</gene>
<dbReference type="OrthoDB" id="636834at2"/>
<proteinExistence type="predicted"/>
<protein>
    <submittedName>
        <fullName evidence="1">Uncharacterized protein</fullName>
    </submittedName>
</protein>
<sequence>MEQKYTLAWLDFIVTVTLNASKTDLTSFSAEQSKLIVKKAVQEKEKHKTLIQDLSFGLFDRRKIQLLIKQYHGTLVVLLDKAYENVAQVDGRNTVVATTCEAVLECIHELLSFIEQRFGEYIGLDERAPAAYLSETKKDLKGRIDNLKISLVSNVGNKNLTDILLHALYNFTNEIQKRIVTFREIFYKKELVRELEKVSEITDPSRVHDAVIEQLIYLNFNSRAFMNYYTRKIAQKVNAPGPLKDKVDLLLFFYKEFNQMHRKPGIRLNPHYGDIKKVVGNWFAQEISYLEKKHQWDVSPLTSAAEHIKESKPEPFKVMCFLSVDQIGLLLRTLDGLRIVQARSLTLVFESIVPFLSTPRAPQLSAESLRNKSYNFEERDKQVVIKMLESMIEWIREYKHR</sequence>
<evidence type="ECO:0000313" key="1">
    <source>
        <dbReference type="EMBL" id="TKT85995.1"/>
    </source>
</evidence>